<dbReference type="OrthoDB" id="6374857at2759"/>
<protein>
    <submittedName>
        <fullName evidence="1">Uncharacterized protein</fullName>
    </submittedName>
</protein>
<dbReference type="EMBL" id="SEYY01001131">
    <property type="protein sequence ID" value="KAB7505706.1"/>
    <property type="molecule type" value="Genomic_DNA"/>
</dbReference>
<accession>A0A5N5TGD0</accession>
<evidence type="ECO:0000313" key="2">
    <source>
        <dbReference type="Proteomes" id="UP000326759"/>
    </source>
</evidence>
<feature type="non-terminal residue" evidence="1">
    <location>
        <position position="399"/>
    </location>
</feature>
<comment type="caution">
    <text evidence="1">The sequence shown here is derived from an EMBL/GenBank/DDBJ whole genome shotgun (WGS) entry which is preliminary data.</text>
</comment>
<reference evidence="1 2" key="1">
    <citation type="journal article" date="2019" name="PLoS Biol.">
        <title>Sex chromosomes control vertical transmission of feminizing Wolbachia symbionts in an isopod.</title>
        <authorList>
            <person name="Becking T."/>
            <person name="Chebbi M.A."/>
            <person name="Giraud I."/>
            <person name="Moumen B."/>
            <person name="Laverre T."/>
            <person name="Caubet Y."/>
            <person name="Peccoud J."/>
            <person name="Gilbert C."/>
            <person name="Cordaux R."/>
        </authorList>
    </citation>
    <scope>NUCLEOTIDE SEQUENCE [LARGE SCALE GENOMIC DNA]</scope>
    <source>
        <strain evidence="1">ANa2</strain>
        <tissue evidence="1">Whole body excluding digestive tract and cuticle</tissue>
    </source>
</reference>
<proteinExistence type="predicted"/>
<gene>
    <name evidence="1" type="ORF">Anas_04818</name>
</gene>
<dbReference type="Proteomes" id="UP000326759">
    <property type="component" value="Unassembled WGS sequence"/>
</dbReference>
<sequence>IDIRQILLVLILSVHLQKFDHISAIHDLLVDQLKSSPSLSPSSPSHSVYLQNLPVMVAPQRKSSITTHSQHVYSLSYVQVISLLVGITWHERSSKIYIDPKYRKIDIRRNDVYITVIGFSEAGIFNFKVCLHLSKMNFLSKFHDLFIRNRLRYELGIKTVLILSKTSINLHTKQTISSLVFPQYFAICPSTPHLELLLFFGIVDRSPLSDSEDQAPHIPIITSCIPSNLPLIYDPNVMEKYGEYELSGESDSDEPVQRTVNKYLCSRRHTVGPGDTQHEQVTDVPFIENLPLIGIRGCGVIGGIGIHGNYETPPISLLPQTNLPQNLPPVQNLPPQSFSIKDQHLLKPPPIMGAVGGFGRRASDGCANLQTYFHSQVFDGGWTHTTSQEQIGQLSQVYL</sequence>
<dbReference type="AlphaFoldDB" id="A0A5N5TGD0"/>
<name>A0A5N5TGD0_9CRUS</name>
<evidence type="ECO:0000313" key="1">
    <source>
        <dbReference type="EMBL" id="KAB7505706.1"/>
    </source>
</evidence>
<feature type="non-terminal residue" evidence="1">
    <location>
        <position position="1"/>
    </location>
</feature>
<organism evidence="1 2">
    <name type="scientific">Armadillidium nasatum</name>
    <dbReference type="NCBI Taxonomy" id="96803"/>
    <lineage>
        <taxon>Eukaryota</taxon>
        <taxon>Metazoa</taxon>
        <taxon>Ecdysozoa</taxon>
        <taxon>Arthropoda</taxon>
        <taxon>Crustacea</taxon>
        <taxon>Multicrustacea</taxon>
        <taxon>Malacostraca</taxon>
        <taxon>Eumalacostraca</taxon>
        <taxon>Peracarida</taxon>
        <taxon>Isopoda</taxon>
        <taxon>Oniscidea</taxon>
        <taxon>Crinocheta</taxon>
        <taxon>Armadillidiidae</taxon>
        <taxon>Armadillidium</taxon>
    </lineage>
</organism>
<keyword evidence="2" id="KW-1185">Reference proteome</keyword>